<evidence type="ECO:0000313" key="10">
    <source>
        <dbReference type="Proteomes" id="UP000022611"/>
    </source>
</evidence>
<dbReference type="Gene3D" id="3.40.50.300">
    <property type="entry name" value="P-loop containing nucleotide triphosphate hydrolases"/>
    <property type="match status" value="1"/>
</dbReference>
<dbReference type="SUPFAM" id="SSF50331">
    <property type="entry name" value="MOP-like"/>
    <property type="match status" value="1"/>
</dbReference>
<dbReference type="Proteomes" id="UP000022611">
    <property type="component" value="Unassembled WGS sequence"/>
</dbReference>
<evidence type="ECO:0000256" key="7">
    <source>
        <dbReference type="ARBA" id="ARBA00023136"/>
    </source>
</evidence>
<dbReference type="GO" id="GO:0016887">
    <property type="term" value="F:ATP hydrolysis activity"/>
    <property type="evidence" value="ECO:0007669"/>
    <property type="project" value="InterPro"/>
</dbReference>
<evidence type="ECO:0000256" key="4">
    <source>
        <dbReference type="ARBA" id="ARBA00022741"/>
    </source>
</evidence>
<feature type="domain" description="ABC transporter" evidence="8">
    <location>
        <begin position="6"/>
        <end position="236"/>
    </location>
</feature>
<dbReference type="SMART" id="SM00382">
    <property type="entry name" value="AAA"/>
    <property type="match status" value="1"/>
</dbReference>
<dbReference type="InterPro" id="IPR050093">
    <property type="entry name" value="ABC_SmlMolc_Importer"/>
</dbReference>
<dbReference type="PROSITE" id="PS00211">
    <property type="entry name" value="ABC_TRANSPORTER_1"/>
    <property type="match status" value="1"/>
</dbReference>
<keyword evidence="7" id="KW-0472">Membrane</keyword>
<gene>
    <name evidence="9" type="ORF">HK44_006490</name>
</gene>
<dbReference type="RefSeq" id="WP_019690420.1">
    <property type="nucleotide sequence ID" value="NZ_AFOY02000015.1"/>
</dbReference>
<dbReference type="FunFam" id="3.40.50.300:FF:000425">
    <property type="entry name" value="Probable ABC transporter, ATP-binding subunit"/>
    <property type="match status" value="1"/>
</dbReference>
<dbReference type="InterPro" id="IPR027417">
    <property type="entry name" value="P-loop_NTPase"/>
</dbReference>
<dbReference type="InterPro" id="IPR013611">
    <property type="entry name" value="Transp-assoc_OB_typ2"/>
</dbReference>
<dbReference type="EMBL" id="AFOY02000015">
    <property type="protein sequence ID" value="EXF93336.1"/>
    <property type="molecule type" value="Genomic_DNA"/>
</dbReference>
<dbReference type="PATRIC" id="fig|1042209.11.peg.3672"/>
<dbReference type="PANTHER" id="PTHR42781">
    <property type="entry name" value="SPERMIDINE/PUTRESCINE IMPORT ATP-BINDING PROTEIN POTA"/>
    <property type="match status" value="1"/>
</dbReference>
<reference evidence="9 10" key="1">
    <citation type="journal article" date="2011" name="J. Bacteriol.">
        <title>Draft genome sequence of the polycyclic aromatic hydrocarbon-degrading, genetically engineered bioluminescent bioreporter Pseudomonas fluorescens HK44.</title>
        <authorList>
            <person name="Chauhan A."/>
            <person name="Layton A.C."/>
            <person name="Williams D.E."/>
            <person name="Smartt A.E."/>
            <person name="Ripp S."/>
            <person name="Karpinets T.V."/>
            <person name="Brown S.D."/>
            <person name="Sayler G.S."/>
        </authorList>
    </citation>
    <scope>NUCLEOTIDE SEQUENCE [LARGE SCALE GENOMIC DNA]</scope>
    <source>
        <strain evidence="9 10">HK44</strain>
    </source>
</reference>
<evidence type="ECO:0000313" key="9">
    <source>
        <dbReference type="EMBL" id="EXF93336.1"/>
    </source>
</evidence>
<evidence type="ECO:0000256" key="2">
    <source>
        <dbReference type="ARBA" id="ARBA00022475"/>
    </source>
</evidence>
<keyword evidence="1" id="KW-0813">Transport</keyword>
<evidence type="ECO:0000259" key="8">
    <source>
        <dbReference type="PROSITE" id="PS50893"/>
    </source>
</evidence>
<dbReference type="PROSITE" id="PS50893">
    <property type="entry name" value="ABC_TRANSPORTER_2"/>
    <property type="match status" value="1"/>
</dbReference>
<keyword evidence="4" id="KW-0547">Nucleotide-binding</keyword>
<keyword evidence="6" id="KW-1278">Translocase</keyword>
<dbReference type="InterPro" id="IPR008995">
    <property type="entry name" value="Mo/tungstate-bd_C_term_dom"/>
</dbReference>
<comment type="caution">
    <text evidence="9">The sequence shown here is derived from an EMBL/GenBank/DDBJ whole genome shotgun (WGS) entry which is preliminary data.</text>
</comment>
<name>A0A010RLA4_PSEFL</name>
<keyword evidence="3" id="KW-0997">Cell inner membrane</keyword>
<dbReference type="Pfam" id="PF00005">
    <property type="entry name" value="ABC_tran"/>
    <property type="match status" value="1"/>
</dbReference>
<dbReference type="GO" id="GO:0043190">
    <property type="term" value="C:ATP-binding cassette (ABC) transporter complex"/>
    <property type="evidence" value="ECO:0007669"/>
    <property type="project" value="InterPro"/>
</dbReference>
<evidence type="ECO:0000256" key="1">
    <source>
        <dbReference type="ARBA" id="ARBA00022448"/>
    </source>
</evidence>
<protein>
    <submittedName>
        <fullName evidence="9">ABC transporter ATP-binding protein</fullName>
    </submittedName>
</protein>
<dbReference type="GO" id="GO:0015697">
    <property type="term" value="P:quaternary ammonium group transport"/>
    <property type="evidence" value="ECO:0007669"/>
    <property type="project" value="UniProtKB-ARBA"/>
</dbReference>
<dbReference type="HOGENOM" id="CLU_000604_1_1_6"/>
<dbReference type="Gene3D" id="2.40.50.100">
    <property type="match status" value="1"/>
</dbReference>
<keyword evidence="5 9" id="KW-0067">ATP-binding</keyword>
<dbReference type="Pfam" id="PF08402">
    <property type="entry name" value="TOBE_2"/>
    <property type="match status" value="1"/>
</dbReference>
<dbReference type="GO" id="GO:0022857">
    <property type="term" value="F:transmembrane transporter activity"/>
    <property type="evidence" value="ECO:0007669"/>
    <property type="project" value="InterPro"/>
</dbReference>
<dbReference type="SUPFAM" id="SSF52540">
    <property type="entry name" value="P-loop containing nucleoside triphosphate hydrolases"/>
    <property type="match status" value="1"/>
</dbReference>
<dbReference type="eggNOG" id="COG3842">
    <property type="taxonomic scope" value="Bacteria"/>
</dbReference>
<evidence type="ECO:0000256" key="5">
    <source>
        <dbReference type="ARBA" id="ARBA00022840"/>
    </source>
</evidence>
<evidence type="ECO:0000256" key="6">
    <source>
        <dbReference type="ARBA" id="ARBA00022967"/>
    </source>
</evidence>
<dbReference type="AlphaFoldDB" id="A0A010RLA4"/>
<dbReference type="PANTHER" id="PTHR42781:SF1">
    <property type="entry name" value="THIAMINE IMPORT ATP-BINDING PROTEIN THIQ"/>
    <property type="match status" value="1"/>
</dbReference>
<sequence>MTQPLVVFDNVVKHFGSYQAVERMNLEIYKGEFVAIMGSSGCGKTTTLRMLAGLDKPSEGEIRLNGERINDLYSWERETPLVWQNLALFPFLNVLENVEFGLRMRGMAKAERRKKALHWLERLGLEEFATRDISLLSGGQRQRVALARSLVTEPPILLLDEPLSALDAHLSVRMQGVLTGLQKDLGITFVYVTHSQSEAFAMADRVVIMSRGRVEQIGSPQAVFIEPHNRFVAEFVGGKNILCGTVAGFDDGGLVRIDSEHGEFQARLPEGKSVVPAERVTVCVSAEHIDLTAQPARRNRLVCTVVGEEFIGSMVNIYLETSSGLELQVQKPHADYNLLGVHCGQKIFAEWDGAYALILRGD</sequence>
<organism evidence="9 10">
    <name type="scientific">Pseudomonas fluorescens HK44</name>
    <dbReference type="NCBI Taxonomy" id="1042209"/>
    <lineage>
        <taxon>Bacteria</taxon>
        <taxon>Pseudomonadati</taxon>
        <taxon>Pseudomonadota</taxon>
        <taxon>Gammaproteobacteria</taxon>
        <taxon>Pseudomonadales</taxon>
        <taxon>Pseudomonadaceae</taxon>
        <taxon>Pseudomonas</taxon>
    </lineage>
</organism>
<dbReference type="InterPro" id="IPR003439">
    <property type="entry name" value="ABC_transporter-like_ATP-bd"/>
</dbReference>
<dbReference type="InterPro" id="IPR003593">
    <property type="entry name" value="AAA+_ATPase"/>
</dbReference>
<evidence type="ECO:0000256" key="3">
    <source>
        <dbReference type="ARBA" id="ARBA00022519"/>
    </source>
</evidence>
<accession>A0A010RLA4</accession>
<keyword evidence="2" id="KW-1003">Cell membrane</keyword>
<dbReference type="InterPro" id="IPR017871">
    <property type="entry name" value="ABC_transporter-like_CS"/>
</dbReference>
<proteinExistence type="predicted"/>
<dbReference type="GO" id="GO:0005524">
    <property type="term" value="F:ATP binding"/>
    <property type="evidence" value="ECO:0007669"/>
    <property type="project" value="UniProtKB-KW"/>
</dbReference>
<dbReference type="OrthoDB" id="9802264at2"/>